<sequence>MPASHYENTNEVLSGIQTTSKDVGMQLFWQAVQVRPTAIATESQNRCNAGGGGVWGRKLDRQICFELLACDRSASQGELAGDRRTDCKQEVGIACGQTPHKSPHDSRRLPASIATFSAIAPSWIRFWKSAASNRALSLWSGKDGFFHVAATERVAKRTIDIGAVCPGFDVAHDNFFNI</sequence>
<dbReference type="AlphaFoldDB" id="U5DH16"/>
<reference evidence="1 2" key="1">
    <citation type="submission" date="2013-05" db="EMBL/GenBank/DDBJ databases">
        <title>Draft genome sequence of Rubidibacter lacunae KORDI 51-2.</title>
        <authorList>
            <person name="Choi D.H."/>
            <person name="Noh J.H."/>
            <person name="Kwon K.-K."/>
            <person name="Lee J.-H."/>
            <person name="Ryu J.-Y."/>
        </authorList>
    </citation>
    <scope>NUCLEOTIDE SEQUENCE [LARGE SCALE GENOMIC DNA]</scope>
    <source>
        <strain evidence="1 2">KORDI 51-2</strain>
    </source>
</reference>
<name>U5DH16_9CHRO</name>
<dbReference type="EMBL" id="ASSJ01000066">
    <property type="protein sequence ID" value="ERN40891.1"/>
    <property type="molecule type" value="Genomic_DNA"/>
</dbReference>
<proteinExistence type="predicted"/>
<protein>
    <submittedName>
        <fullName evidence="1">Uncharacterized protein</fullName>
    </submittedName>
</protein>
<dbReference type="InParanoid" id="U5DH16"/>
<evidence type="ECO:0000313" key="2">
    <source>
        <dbReference type="Proteomes" id="UP000016960"/>
    </source>
</evidence>
<gene>
    <name evidence="1" type="ORF">KR51_00026040</name>
</gene>
<accession>U5DH16</accession>
<dbReference type="Proteomes" id="UP000016960">
    <property type="component" value="Unassembled WGS sequence"/>
</dbReference>
<keyword evidence="2" id="KW-1185">Reference proteome</keyword>
<evidence type="ECO:0000313" key="1">
    <source>
        <dbReference type="EMBL" id="ERN40891.1"/>
    </source>
</evidence>
<comment type="caution">
    <text evidence="1">The sequence shown here is derived from an EMBL/GenBank/DDBJ whole genome shotgun (WGS) entry which is preliminary data.</text>
</comment>
<organism evidence="1 2">
    <name type="scientific">Rubidibacter lacunae KORDI 51-2</name>
    <dbReference type="NCBI Taxonomy" id="582515"/>
    <lineage>
        <taxon>Bacteria</taxon>
        <taxon>Bacillati</taxon>
        <taxon>Cyanobacteriota</taxon>
        <taxon>Cyanophyceae</taxon>
        <taxon>Oscillatoriophycideae</taxon>
        <taxon>Chroococcales</taxon>
        <taxon>Aphanothecaceae</taxon>
        <taxon>Rubidibacter</taxon>
    </lineage>
</organism>